<keyword evidence="1" id="KW-0472">Membrane</keyword>
<dbReference type="Proteomes" id="UP000664521">
    <property type="component" value="Unassembled WGS sequence"/>
</dbReference>
<proteinExistence type="predicted"/>
<evidence type="ECO:0000256" key="1">
    <source>
        <dbReference type="SAM" id="Phobius"/>
    </source>
</evidence>
<accession>A0A8H3F573</accession>
<keyword evidence="1" id="KW-0812">Transmembrane</keyword>
<name>A0A8H3F573_9LECA</name>
<feature type="transmembrane region" description="Helical" evidence="1">
    <location>
        <begin position="58"/>
        <end position="83"/>
    </location>
</feature>
<evidence type="ECO:0000313" key="2">
    <source>
        <dbReference type="EMBL" id="CAF9919541.1"/>
    </source>
</evidence>
<gene>
    <name evidence="2" type="ORF">HETSPECPRED_004030</name>
</gene>
<organism evidence="2 3">
    <name type="scientific">Heterodermia speciosa</name>
    <dbReference type="NCBI Taxonomy" id="116794"/>
    <lineage>
        <taxon>Eukaryota</taxon>
        <taxon>Fungi</taxon>
        <taxon>Dikarya</taxon>
        <taxon>Ascomycota</taxon>
        <taxon>Pezizomycotina</taxon>
        <taxon>Lecanoromycetes</taxon>
        <taxon>OSLEUM clade</taxon>
        <taxon>Lecanoromycetidae</taxon>
        <taxon>Caliciales</taxon>
        <taxon>Physciaceae</taxon>
        <taxon>Heterodermia</taxon>
    </lineage>
</organism>
<comment type="caution">
    <text evidence="2">The sequence shown here is derived from an EMBL/GenBank/DDBJ whole genome shotgun (WGS) entry which is preliminary data.</text>
</comment>
<dbReference type="EMBL" id="CAJPDS010000024">
    <property type="protein sequence ID" value="CAF9919541.1"/>
    <property type="molecule type" value="Genomic_DNA"/>
</dbReference>
<dbReference type="AlphaFoldDB" id="A0A8H3F573"/>
<protein>
    <submittedName>
        <fullName evidence="2">Uncharacterized protein</fullName>
    </submittedName>
</protein>
<evidence type="ECO:0000313" key="3">
    <source>
        <dbReference type="Proteomes" id="UP000664521"/>
    </source>
</evidence>
<keyword evidence="3" id="KW-1185">Reference proteome</keyword>
<reference evidence="2" key="1">
    <citation type="submission" date="2021-03" db="EMBL/GenBank/DDBJ databases">
        <authorList>
            <person name="Tagirdzhanova G."/>
        </authorList>
    </citation>
    <scope>NUCLEOTIDE SEQUENCE</scope>
</reference>
<keyword evidence="1" id="KW-1133">Transmembrane helix</keyword>
<sequence>MPGALRLEDLQDFPPPRTYIAEQVYNVPSPTVLYLDLAPSPTQSHALPPSTTTGSPNAYFVLLWLVGGIAATTITLIILIFVVNAARHVGMGYVPAAVYSGSFMTV</sequence>